<dbReference type="AlphaFoldDB" id="A0A8D8CC58"/>
<name>A0A8D8CC58_CULPI</name>
<organism evidence="1">
    <name type="scientific">Culex pipiens</name>
    <name type="common">House mosquito</name>
    <dbReference type="NCBI Taxonomy" id="7175"/>
    <lineage>
        <taxon>Eukaryota</taxon>
        <taxon>Metazoa</taxon>
        <taxon>Ecdysozoa</taxon>
        <taxon>Arthropoda</taxon>
        <taxon>Hexapoda</taxon>
        <taxon>Insecta</taxon>
        <taxon>Pterygota</taxon>
        <taxon>Neoptera</taxon>
        <taxon>Endopterygota</taxon>
        <taxon>Diptera</taxon>
        <taxon>Nematocera</taxon>
        <taxon>Culicoidea</taxon>
        <taxon>Culicidae</taxon>
        <taxon>Culicinae</taxon>
        <taxon>Culicini</taxon>
        <taxon>Culex</taxon>
        <taxon>Culex</taxon>
    </lineage>
</organism>
<evidence type="ECO:0000313" key="1">
    <source>
        <dbReference type="EMBL" id="CAG6491288.1"/>
    </source>
</evidence>
<proteinExistence type="predicted"/>
<accession>A0A8D8CC58</accession>
<protein>
    <submittedName>
        <fullName evidence="1">(northern house mosquito) hypothetical protein</fullName>
    </submittedName>
</protein>
<reference evidence="1" key="1">
    <citation type="submission" date="2021-05" db="EMBL/GenBank/DDBJ databases">
        <authorList>
            <person name="Alioto T."/>
            <person name="Alioto T."/>
            <person name="Gomez Garrido J."/>
        </authorList>
    </citation>
    <scope>NUCLEOTIDE SEQUENCE</scope>
</reference>
<sequence length="110" mass="12377">MFCFPSLAHVCASYFSTCLNLREKKGQKHNLNSTKKAKQKKSSLNSHSFVIQNYTQNSLASGISHTNSLLHTHTHTVWETRPREYQTAVGAANESLAPSSLRFHELSRSD</sequence>
<dbReference type="EMBL" id="HBUE01118371">
    <property type="protein sequence ID" value="CAG6491288.1"/>
    <property type="molecule type" value="Transcribed_RNA"/>
</dbReference>